<keyword evidence="2" id="KW-1185">Reference proteome</keyword>
<dbReference type="AlphaFoldDB" id="A0A813A4M9"/>
<protein>
    <submittedName>
        <fullName evidence="1">Uncharacterized protein</fullName>
    </submittedName>
</protein>
<proteinExistence type="predicted"/>
<dbReference type="Proteomes" id="UP000601435">
    <property type="component" value="Unassembled WGS sequence"/>
</dbReference>
<sequence>SQVVRQKDSQEEARKKAYHKQYHIPTTAAERGDLEELALKLEWQDAMLRQVCIRRPSAVPEEGTIKYGAVALAYRHCTSDEFMKLIVQCGHEENIIAEVLGSLSETYRKVYGRAIKAAGTPGGVMPKEQTTRIRVLRGGCHLSASGIQKLAENLHDTAQEFDLVVSDSSLCAVNKEWPKRNGDWGSLAESLFSKPVRPLRGKGPSEHDDLLGNDITHNYTSVEDLDEEISDLVQATELHASMTSWQALLRDTNITAPTSRSSTLCR</sequence>
<comment type="caution">
    <text evidence="1">The sequence shown here is derived from an EMBL/GenBank/DDBJ whole genome shotgun (WGS) entry which is preliminary data.</text>
</comment>
<feature type="non-terminal residue" evidence="1">
    <location>
        <position position="1"/>
    </location>
</feature>
<dbReference type="OrthoDB" id="434002at2759"/>
<evidence type="ECO:0000313" key="1">
    <source>
        <dbReference type="EMBL" id="CAE7854660.1"/>
    </source>
</evidence>
<accession>A0A813A4M9</accession>
<reference evidence="1" key="1">
    <citation type="submission" date="2021-02" db="EMBL/GenBank/DDBJ databases">
        <authorList>
            <person name="Dougan E. K."/>
            <person name="Rhodes N."/>
            <person name="Thang M."/>
            <person name="Chan C."/>
        </authorList>
    </citation>
    <scope>NUCLEOTIDE SEQUENCE</scope>
</reference>
<evidence type="ECO:0000313" key="2">
    <source>
        <dbReference type="Proteomes" id="UP000601435"/>
    </source>
</evidence>
<name>A0A813A4M9_9DINO</name>
<organism evidence="1 2">
    <name type="scientific">Symbiodinium necroappetens</name>
    <dbReference type="NCBI Taxonomy" id="1628268"/>
    <lineage>
        <taxon>Eukaryota</taxon>
        <taxon>Sar</taxon>
        <taxon>Alveolata</taxon>
        <taxon>Dinophyceae</taxon>
        <taxon>Suessiales</taxon>
        <taxon>Symbiodiniaceae</taxon>
        <taxon>Symbiodinium</taxon>
    </lineage>
</organism>
<dbReference type="EMBL" id="CAJNJA010055153">
    <property type="protein sequence ID" value="CAE7854660.1"/>
    <property type="molecule type" value="Genomic_DNA"/>
</dbReference>
<gene>
    <name evidence="1" type="ORF">SNEC2469_LOCUS26767</name>
</gene>